<evidence type="ECO:0000256" key="1">
    <source>
        <dbReference type="SAM" id="Phobius"/>
    </source>
</evidence>
<evidence type="ECO:0000313" key="2">
    <source>
        <dbReference type="EMBL" id="MEU8138628.1"/>
    </source>
</evidence>
<gene>
    <name evidence="2" type="ORF">AB0C36_34665</name>
</gene>
<name>A0ABV3DSB5_9ACTN</name>
<evidence type="ECO:0000313" key="3">
    <source>
        <dbReference type="Proteomes" id="UP001551482"/>
    </source>
</evidence>
<protein>
    <submittedName>
        <fullName evidence="2">Uncharacterized protein</fullName>
    </submittedName>
</protein>
<keyword evidence="3" id="KW-1185">Reference proteome</keyword>
<dbReference type="Proteomes" id="UP001551482">
    <property type="component" value="Unassembled WGS sequence"/>
</dbReference>
<keyword evidence="1" id="KW-0472">Membrane</keyword>
<sequence length="50" mass="5210">MATVLGIAGISIWMPRGLAVADVPWPAVVALLVLATAAPVVVFVRAVRRD</sequence>
<organism evidence="2 3">
    <name type="scientific">Streptodolium elevatio</name>
    <dbReference type="NCBI Taxonomy" id="3157996"/>
    <lineage>
        <taxon>Bacteria</taxon>
        <taxon>Bacillati</taxon>
        <taxon>Actinomycetota</taxon>
        <taxon>Actinomycetes</taxon>
        <taxon>Kitasatosporales</taxon>
        <taxon>Streptomycetaceae</taxon>
        <taxon>Streptodolium</taxon>
    </lineage>
</organism>
<keyword evidence="1" id="KW-1133">Transmembrane helix</keyword>
<proteinExistence type="predicted"/>
<feature type="transmembrane region" description="Helical" evidence="1">
    <location>
        <begin position="29"/>
        <end position="47"/>
    </location>
</feature>
<dbReference type="EMBL" id="JBEZFP010000132">
    <property type="protein sequence ID" value="MEU8138628.1"/>
    <property type="molecule type" value="Genomic_DNA"/>
</dbReference>
<comment type="caution">
    <text evidence="2">The sequence shown here is derived from an EMBL/GenBank/DDBJ whole genome shotgun (WGS) entry which is preliminary data.</text>
</comment>
<reference evidence="2 3" key="1">
    <citation type="submission" date="2024-06" db="EMBL/GenBank/DDBJ databases">
        <title>The Natural Products Discovery Center: Release of the First 8490 Sequenced Strains for Exploring Actinobacteria Biosynthetic Diversity.</title>
        <authorList>
            <person name="Kalkreuter E."/>
            <person name="Kautsar S.A."/>
            <person name="Yang D."/>
            <person name="Bader C.D."/>
            <person name="Teijaro C.N."/>
            <person name="Fluegel L."/>
            <person name="Davis C.M."/>
            <person name="Simpson J.R."/>
            <person name="Lauterbach L."/>
            <person name="Steele A.D."/>
            <person name="Gui C."/>
            <person name="Meng S."/>
            <person name="Li G."/>
            <person name="Viehrig K."/>
            <person name="Ye F."/>
            <person name="Su P."/>
            <person name="Kiefer A.F."/>
            <person name="Nichols A."/>
            <person name="Cepeda A.J."/>
            <person name="Yan W."/>
            <person name="Fan B."/>
            <person name="Jiang Y."/>
            <person name="Adhikari A."/>
            <person name="Zheng C.-J."/>
            <person name="Schuster L."/>
            <person name="Cowan T.M."/>
            <person name="Smanski M.J."/>
            <person name="Chevrette M.G."/>
            <person name="De Carvalho L.P.S."/>
            <person name="Shen B."/>
        </authorList>
    </citation>
    <scope>NUCLEOTIDE SEQUENCE [LARGE SCALE GENOMIC DNA]</scope>
    <source>
        <strain evidence="2 3">NPDC048946</strain>
    </source>
</reference>
<keyword evidence="1" id="KW-0812">Transmembrane</keyword>
<accession>A0ABV3DSB5</accession>
<dbReference type="RefSeq" id="WP_358362232.1">
    <property type="nucleotide sequence ID" value="NZ_JBEZFP010000132.1"/>
</dbReference>